<comment type="caution">
    <text evidence="1">The sequence shown here is derived from an EMBL/GenBank/DDBJ whole genome shotgun (WGS) entry which is preliminary data.</text>
</comment>
<protein>
    <submittedName>
        <fullName evidence="1">Uncharacterized protein</fullName>
    </submittedName>
</protein>
<name>A0A3L6L7D6_9TRYP</name>
<accession>A0A3L6L7D6</accession>
<sequence>MQASLKIFVRVIFAYLRIHELFSELTNIRISDVEAKLVTDMGEVPTLEADTCSKSVWAVDGVASVKVLYNKLWRIPSPNPKTSPLIDSNTTPRENSVIELLRLRATAPVPINTRGDRCGGSLLGMGSDSAGSARSVPSPLFAPSQMPSSVGSTRLSFTNNPMKSPMLQVSYNPLPCATNTDDSFPLFRPLPQADIAAVLARGEALTPAVRGHTFSNTPSFVAGGGYSSSGEDEGDVACTDDQLVDLLEICDGISILEEAIDINMVLQRLDTPLLRLDRIRMRNDMWLLEIFSAPNKNAAHLDYCSLPQSMANFPFRSISFFLSSLRTVLKSYFLHLYDMRNIALNICADEFVVHNRVAVSGYLLCFGHNAFAGENCFTFLL</sequence>
<proteinExistence type="predicted"/>
<dbReference type="AlphaFoldDB" id="A0A3L6L7D6"/>
<reference evidence="1" key="1">
    <citation type="submission" date="2018-09" db="EMBL/GenBank/DDBJ databases">
        <title>whole genome sequence of T. equiperdum IVM-t1 strain.</title>
        <authorList>
            <person name="Suganuma K."/>
        </authorList>
    </citation>
    <scope>NUCLEOTIDE SEQUENCE [LARGE SCALE GENOMIC DNA]</scope>
    <source>
        <strain evidence="1">IVM-t1</strain>
    </source>
</reference>
<evidence type="ECO:0000313" key="1">
    <source>
        <dbReference type="EMBL" id="RHW72088.1"/>
    </source>
</evidence>
<organism evidence="1">
    <name type="scientific">Trypanosoma brucei equiperdum</name>
    <dbReference type="NCBI Taxonomy" id="630700"/>
    <lineage>
        <taxon>Eukaryota</taxon>
        <taxon>Discoba</taxon>
        <taxon>Euglenozoa</taxon>
        <taxon>Kinetoplastea</taxon>
        <taxon>Metakinetoplastina</taxon>
        <taxon>Trypanosomatida</taxon>
        <taxon>Trypanosomatidae</taxon>
        <taxon>Trypanosoma</taxon>
    </lineage>
</organism>
<dbReference type="EMBL" id="QSBY01000006">
    <property type="protein sequence ID" value="RHW72088.1"/>
    <property type="molecule type" value="Genomic_DNA"/>
</dbReference>
<gene>
    <name evidence="1" type="ORF">DPX39_060035800</name>
</gene>
<dbReference type="Proteomes" id="UP000266743">
    <property type="component" value="Chromosome 6"/>
</dbReference>